<dbReference type="OrthoDB" id="9793162at2"/>
<proteinExistence type="predicted"/>
<reference evidence="2" key="1">
    <citation type="submission" date="2016-10" db="EMBL/GenBank/DDBJ databases">
        <authorList>
            <person name="Varghese N."/>
            <person name="Submissions S."/>
        </authorList>
    </citation>
    <scope>NUCLEOTIDE SEQUENCE [LARGE SCALE GENOMIC DNA]</scope>
    <source>
        <strain evidence="2">IBRC-M 10761</strain>
    </source>
</reference>
<dbReference type="PANTHER" id="PTHR12121">
    <property type="entry name" value="CARBON CATABOLITE REPRESSOR PROTEIN 4"/>
    <property type="match status" value="1"/>
</dbReference>
<keyword evidence="1" id="KW-0540">Nuclease</keyword>
<dbReference type="Gene3D" id="3.60.10.10">
    <property type="entry name" value="Endonuclease/exonuclease/phosphatase"/>
    <property type="match status" value="1"/>
</dbReference>
<keyword evidence="1" id="KW-0255">Endonuclease</keyword>
<keyword evidence="2" id="KW-1185">Reference proteome</keyword>
<name>A0A1H7APD8_9BACT</name>
<dbReference type="Proteomes" id="UP000199403">
    <property type="component" value="Unassembled WGS sequence"/>
</dbReference>
<keyword evidence="1" id="KW-0378">Hydrolase</keyword>
<dbReference type="InterPro" id="IPR036691">
    <property type="entry name" value="Endo/exonu/phosph_ase_sf"/>
</dbReference>
<dbReference type="InterPro" id="IPR050410">
    <property type="entry name" value="CCR4/nocturin_mRNA_transcr"/>
</dbReference>
<sequence length="251" mass="28574">MNPQIRKFLLFFLTGVVFQIHGLLAQESYSIATYNIRYDNPVDTSNHQRDEQDPHPINLIRFHEMDIIGTQEGLYSQVEDIQKGLEFPFIGPGNDTTESEGASCAVYYNPEKFKLLDKGTFWFSPVAESATQSPGEAANRVCAWGKFQSPEGDYFYVFNVHYKQIGPKARVESSKLLLKKIQEINSDHLPCIVTGDFTVEENNDVYQDLLEGRYPEKWINLLVSSEGSPIPFSALVRNTSEKILPPLGYFY</sequence>
<dbReference type="STRING" id="1416801.SAMN05192553_10815"/>
<dbReference type="EMBL" id="FNZH01000008">
    <property type="protein sequence ID" value="SEJ67483.1"/>
    <property type="molecule type" value="Genomic_DNA"/>
</dbReference>
<accession>A0A1H7APD8</accession>
<gene>
    <name evidence="1" type="ORF">SAMN05192553_10815</name>
</gene>
<organism evidence="1 2">
    <name type="scientific">Cyclobacterium xiamenense</name>
    <dbReference type="NCBI Taxonomy" id="1297121"/>
    <lineage>
        <taxon>Bacteria</taxon>
        <taxon>Pseudomonadati</taxon>
        <taxon>Bacteroidota</taxon>
        <taxon>Cytophagia</taxon>
        <taxon>Cytophagales</taxon>
        <taxon>Cyclobacteriaceae</taxon>
        <taxon>Cyclobacterium</taxon>
    </lineage>
</organism>
<dbReference type="AlphaFoldDB" id="A0A1H7APD8"/>
<dbReference type="GO" id="GO:0000175">
    <property type="term" value="F:3'-5'-RNA exonuclease activity"/>
    <property type="evidence" value="ECO:0007669"/>
    <property type="project" value="TreeGrafter"/>
</dbReference>
<keyword evidence="1" id="KW-0269">Exonuclease</keyword>
<dbReference type="PANTHER" id="PTHR12121:SF36">
    <property type="entry name" value="ENDONUCLEASE_EXONUCLEASE_PHOSPHATASE DOMAIN-CONTAINING PROTEIN"/>
    <property type="match status" value="1"/>
</dbReference>
<dbReference type="RefSeq" id="WP_092177695.1">
    <property type="nucleotide sequence ID" value="NZ_FNZH01000008.1"/>
</dbReference>
<protein>
    <submittedName>
        <fullName evidence="1">Metal-dependent hydrolase, endonuclease/exonuclease/phosphatase family</fullName>
    </submittedName>
</protein>
<dbReference type="SUPFAM" id="SSF56219">
    <property type="entry name" value="DNase I-like"/>
    <property type="match status" value="1"/>
</dbReference>
<dbReference type="GO" id="GO:0004519">
    <property type="term" value="F:endonuclease activity"/>
    <property type="evidence" value="ECO:0007669"/>
    <property type="project" value="UniProtKB-KW"/>
</dbReference>
<evidence type="ECO:0000313" key="1">
    <source>
        <dbReference type="EMBL" id="SEJ67483.1"/>
    </source>
</evidence>
<evidence type="ECO:0000313" key="2">
    <source>
        <dbReference type="Proteomes" id="UP000199403"/>
    </source>
</evidence>